<dbReference type="InterPro" id="IPR056798">
    <property type="entry name" value="ADH_Fe_C"/>
</dbReference>
<dbReference type="Proteomes" id="UP000242877">
    <property type="component" value="Unassembled WGS sequence"/>
</dbReference>
<evidence type="ECO:0000259" key="3">
    <source>
        <dbReference type="Pfam" id="PF00465"/>
    </source>
</evidence>
<dbReference type="AlphaFoldDB" id="A0A166P344"/>
<evidence type="ECO:0000313" key="5">
    <source>
        <dbReference type="EMBL" id="KZZ94130.1"/>
    </source>
</evidence>
<dbReference type="GO" id="GO:0046872">
    <property type="term" value="F:metal ion binding"/>
    <property type="evidence" value="ECO:0007669"/>
    <property type="project" value="InterPro"/>
</dbReference>
<evidence type="ECO:0000259" key="4">
    <source>
        <dbReference type="Pfam" id="PF25137"/>
    </source>
</evidence>
<organism evidence="5 6">
    <name type="scientific">Ascosphaera apis ARSEF 7405</name>
    <dbReference type="NCBI Taxonomy" id="392613"/>
    <lineage>
        <taxon>Eukaryota</taxon>
        <taxon>Fungi</taxon>
        <taxon>Dikarya</taxon>
        <taxon>Ascomycota</taxon>
        <taxon>Pezizomycotina</taxon>
        <taxon>Eurotiomycetes</taxon>
        <taxon>Eurotiomycetidae</taxon>
        <taxon>Onygenales</taxon>
        <taxon>Ascosphaeraceae</taxon>
        <taxon>Ascosphaera</taxon>
    </lineage>
</organism>
<feature type="domain" description="Fe-containing alcohol dehydrogenase-like C-terminal" evidence="4">
    <location>
        <begin position="201"/>
        <end position="383"/>
    </location>
</feature>
<dbReference type="Pfam" id="PF00465">
    <property type="entry name" value="Fe-ADH"/>
    <property type="match status" value="1"/>
</dbReference>
<dbReference type="EMBL" id="AZGZ01000007">
    <property type="protein sequence ID" value="KZZ94130.1"/>
    <property type="molecule type" value="Genomic_DNA"/>
</dbReference>
<gene>
    <name evidence="5" type="ORF">AAP_02223</name>
</gene>
<protein>
    <submittedName>
        <fullName evidence="5">Alcohol dehydrogenase, iron-type</fullName>
    </submittedName>
</protein>
<dbReference type="Gene3D" id="1.20.1090.10">
    <property type="entry name" value="Dehydroquinate synthase-like - alpha domain"/>
    <property type="match status" value="1"/>
</dbReference>
<dbReference type="PANTHER" id="PTHR11496:SF105">
    <property type="entry name" value="REDUCTASE, PUTATIVE (AFU_ORTHOLOGUE AFUA_6G07090)-RELATED"/>
    <property type="match status" value="1"/>
</dbReference>
<dbReference type="OrthoDB" id="3360544at2759"/>
<comment type="caution">
    <text evidence="5">The sequence shown here is derived from an EMBL/GenBank/DDBJ whole genome shotgun (WGS) entry which is preliminary data.</text>
</comment>
<keyword evidence="6" id="KW-1185">Reference proteome</keyword>
<keyword evidence="2" id="KW-0520">NAD</keyword>
<evidence type="ECO:0000313" key="6">
    <source>
        <dbReference type="Proteomes" id="UP000242877"/>
    </source>
</evidence>
<evidence type="ECO:0000256" key="1">
    <source>
        <dbReference type="ARBA" id="ARBA00023002"/>
    </source>
</evidence>
<feature type="domain" description="Alcohol dehydrogenase iron-type/glycerol dehydrogenase GldA" evidence="3">
    <location>
        <begin position="48"/>
        <end position="188"/>
    </location>
</feature>
<dbReference type="CDD" id="cd08177">
    <property type="entry name" value="MAR"/>
    <property type="match status" value="1"/>
</dbReference>
<dbReference type="GO" id="GO:0005739">
    <property type="term" value="C:mitochondrion"/>
    <property type="evidence" value="ECO:0007669"/>
    <property type="project" value="TreeGrafter"/>
</dbReference>
<dbReference type="Gene3D" id="3.40.50.1970">
    <property type="match status" value="1"/>
</dbReference>
<keyword evidence="1" id="KW-0560">Oxidoreductase</keyword>
<sequence>MSAFMTRSSSTAAKRLQAIGLQASTSTRRISGLSTLLVMDSFKYNSQPARVIFGSGYVKKLPEELERLSLKLPLVLSTPHQIAQAEMVRDILQGKIAGVYTKAAMHTPTDVTEDALNSLNGADSVISVGGGSTIGLGKALSIRTGLPHICIPTTYAGSEMTPILGESADGRKVTRSDPKILPGTVIYDVDLTLTLPASISATSGVNAIAHAVEALYAKNTNPVINLLAADGIKALAESLPKIVNDTQDMTARSSALYGAWLCGVCLGNVGMSLHHKLCHTFGGSFGLPHAETHTIVLPHALSYNAPNVSEAMKKLAEVLPESNGDAIQGLNILLGKLKVKRGLKDFGFREEDIDKATSIALEKPYWNPRPIEKEAIRELIRRCYAGEPARADF</sequence>
<dbReference type="InterPro" id="IPR001670">
    <property type="entry name" value="ADH_Fe/GldA"/>
</dbReference>
<reference evidence="5 6" key="1">
    <citation type="journal article" date="2016" name="Genome Biol. Evol.">
        <title>Divergent and convergent evolution of fungal pathogenicity.</title>
        <authorList>
            <person name="Shang Y."/>
            <person name="Xiao G."/>
            <person name="Zheng P."/>
            <person name="Cen K."/>
            <person name="Zhan S."/>
            <person name="Wang C."/>
        </authorList>
    </citation>
    <scope>NUCLEOTIDE SEQUENCE [LARGE SCALE GENOMIC DNA]</scope>
    <source>
        <strain evidence="5 6">ARSEF 7405</strain>
    </source>
</reference>
<dbReference type="VEuPathDB" id="FungiDB:AAP_02223"/>
<evidence type="ECO:0000256" key="2">
    <source>
        <dbReference type="ARBA" id="ARBA00023027"/>
    </source>
</evidence>
<dbReference type="InterPro" id="IPR034786">
    <property type="entry name" value="MAR"/>
</dbReference>
<dbReference type="SUPFAM" id="SSF56796">
    <property type="entry name" value="Dehydroquinate synthase-like"/>
    <property type="match status" value="1"/>
</dbReference>
<name>A0A166P344_9EURO</name>
<dbReference type="GO" id="GO:0004022">
    <property type="term" value="F:alcohol dehydrogenase (NAD+) activity"/>
    <property type="evidence" value="ECO:0007669"/>
    <property type="project" value="TreeGrafter"/>
</dbReference>
<dbReference type="Pfam" id="PF25137">
    <property type="entry name" value="ADH_Fe_C"/>
    <property type="match status" value="1"/>
</dbReference>
<proteinExistence type="predicted"/>
<dbReference type="GO" id="GO:0018506">
    <property type="term" value="F:maleylacetate reductase activity"/>
    <property type="evidence" value="ECO:0007669"/>
    <property type="project" value="InterPro"/>
</dbReference>
<accession>A0A166P344</accession>
<dbReference type="InterPro" id="IPR039697">
    <property type="entry name" value="Alcohol_dehydrogenase_Fe"/>
</dbReference>
<dbReference type="PANTHER" id="PTHR11496">
    <property type="entry name" value="ALCOHOL DEHYDROGENASE"/>
    <property type="match status" value="1"/>
</dbReference>